<sequence length="180" mass="20346">MITAKLFKYLISLILIFSAYFTAIAQTSSAAPAGTVFHPNPVIGLVDGKPVTFEDVRNKKANDLSLQLYQHLSVRLMEYALEKLAAKHQEIILTPEKKVTLKDIIAVYEQNDLQERGTLEQIRPQIKKFLEQQIMSQHMLNQYSLALKKGWVISNLEAPSDFLLKGNIKTGYLRGNKKAS</sequence>
<dbReference type="EMBL" id="QNZH01000277">
    <property type="protein sequence ID" value="RTZ87650.1"/>
    <property type="molecule type" value="Genomic_DNA"/>
</dbReference>
<keyword evidence="1" id="KW-0732">Signal</keyword>
<proteinExistence type="predicted"/>
<evidence type="ECO:0000256" key="1">
    <source>
        <dbReference type="SAM" id="SignalP"/>
    </source>
</evidence>
<organism evidence="2 3">
    <name type="scientific">SAR324 cluster bacterium</name>
    <dbReference type="NCBI Taxonomy" id="2024889"/>
    <lineage>
        <taxon>Bacteria</taxon>
        <taxon>Deltaproteobacteria</taxon>
        <taxon>SAR324 cluster</taxon>
    </lineage>
</organism>
<accession>A0A432GVR8</accession>
<comment type="caution">
    <text evidence="2">The sequence shown here is derived from an EMBL/GenBank/DDBJ whole genome shotgun (WGS) entry which is preliminary data.</text>
</comment>
<feature type="non-terminal residue" evidence="2">
    <location>
        <position position="180"/>
    </location>
</feature>
<evidence type="ECO:0008006" key="4">
    <source>
        <dbReference type="Google" id="ProtNLM"/>
    </source>
</evidence>
<name>A0A432GVR8_9DELT</name>
<evidence type="ECO:0000313" key="3">
    <source>
        <dbReference type="Proteomes" id="UP000288322"/>
    </source>
</evidence>
<feature type="chain" id="PRO_5019408776" description="Peptidylprolyl isomerase" evidence="1">
    <location>
        <begin position="26"/>
        <end position="180"/>
    </location>
</feature>
<gene>
    <name evidence="2" type="ORF">DSY93_10165</name>
</gene>
<feature type="signal peptide" evidence="1">
    <location>
        <begin position="1"/>
        <end position="25"/>
    </location>
</feature>
<reference evidence="2 3" key="1">
    <citation type="submission" date="2018-06" db="EMBL/GenBank/DDBJ databases">
        <title>Combined omics and stable isotope probing to characterize newly discovered Mariana Back-Arc vent microbial communities.</title>
        <authorList>
            <person name="Trembath-Reichert E."/>
            <person name="Huber J.A."/>
        </authorList>
    </citation>
    <scope>NUCLEOTIDE SEQUENCE [LARGE SCALE GENOMIC DNA]</scope>
    <source>
        <strain evidence="2">MAG 151</strain>
    </source>
</reference>
<evidence type="ECO:0000313" key="2">
    <source>
        <dbReference type="EMBL" id="RTZ87650.1"/>
    </source>
</evidence>
<protein>
    <recommendedName>
        <fullName evidence="4">Peptidylprolyl isomerase</fullName>
    </recommendedName>
</protein>
<dbReference type="Proteomes" id="UP000288322">
    <property type="component" value="Unassembled WGS sequence"/>
</dbReference>
<dbReference type="AlphaFoldDB" id="A0A432GVR8"/>